<proteinExistence type="predicted"/>
<feature type="compositionally biased region" description="Low complexity" evidence="1">
    <location>
        <begin position="26"/>
        <end position="41"/>
    </location>
</feature>
<accession>A0A9W7EPU1</accession>
<dbReference type="Proteomes" id="UP001165085">
    <property type="component" value="Unassembled WGS sequence"/>
</dbReference>
<feature type="region of interest" description="Disordered" evidence="1">
    <location>
        <begin position="1"/>
        <end position="42"/>
    </location>
</feature>
<dbReference type="EMBL" id="BRXY01000313">
    <property type="protein sequence ID" value="GMH86387.1"/>
    <property type="molecule type" value="Genomic_DNA"/>
</dbReference>
<protein>
    <submittedName>
        <fullName evidence="2">Uncharacterized protein</fullName>
    </submittedName>
</protein>
<sequence>MSPPSPARQDSKPSSVATRVAKITSKKPGSASNSSSSHGTSQTDPFVFVLPLKPQNKKLDLNNLTNFPTFLQQEYASKYLAKLGASPTDSNVEHLLKEMPIRNCKVDTVWRKDGSLLDAVVVQVHSNKAHKPSVIKNVKGRTSPRKKLENNYASPDPPVPILKPATIKQYNYTETQKGVIIRQLLLNMLSPLTVEDEEVKAAQELFIKKFPWATLLEQTATSSASTPTNVKPDKAKKKFDQKRRISMALSSANTGSPRSKLNRSPIGTIGLRGSREGSPTKSASSALPDDTPRARDHTSSLIRFLVSPSVLKLLSLTLHLVYWSYLHPLALNGLPDIILERARARRNELIADVTECDPGGSNIKHSSDFVALLGTVSLKNLKLSPLSPAQLETLMLQTTQAFAAIRSELLLKFSSTATTLYLPVLILSIRNLCDNVFPLHYKYLTLEAQKFEEHSTWKSIHLKITGLFDPQGWHSHLTPFGITPPAIEKIDRLKLRTNSYSPRGPRSPRMGTGAPQKLKDSYYVDPNASFDYEKSTRDYHLHRHREVTLIGAGGGPKSPRRKNAKSNNSRIDMDPKAVSTILSTTIPNPKSFAARAYLRPSSPVLPPPSRSQILKSLLLQTSKRYELLGKTDKNKEYIKRAELLRDEIVGTDVEGLRVYTERRERKIRKGKVRDSGRWCN</sequence>
<dbReference type="AlphaFoldDB" id="A0A9W7EPU1"/>
<feature type="compositionally biased region" description="Basic residues" evidence="1">
    <location>
        <begin position="234"/>
        <end position="245"/>
    </location>
</feature>
<reference evidence="3" key="1">
    <citation type="journal article" date="2023" name="Commun. Biol.">
        <title>Genome analysis of Parmales, the sister group of diatoms, reveals the evolutionary specialization of diatoms from phago-mixotrophs to photoautotrophs.</title>
        <authorList>
            <person name="Ban H."/>
            <person name="Sato S."/>
            <person name="Yoshikawa S."/>
            <person name="Yamada K."/>
            <person name="Nakamura Y."/>
            <person name="Ichinomiya M."/>
            <person name="Sato N."/>
            <person name="Blanc-Mathieu R."/>
            <person name="Endo H."/>
            <person name="Kuwata A."/>
            <person name="Ogata H."/>
        </authorList>
    </citation>
    <scope>NUCLEOTIDE SEQUENCE [LARGE SCALE GENOMIC DNA]</scope>
    <source>
        <strain evidence="3">NIES 3701</strain>
    </source>
</reference>
<evidence type="ECO:0000256" key="1">
    <source>
        <dbReference type="SAM" id="MobiDB-lite"/>
    </source>
</evidence>
<evidence type="ECO:0000313" key="2">
    <source>
        <dbReference type="EMBL" id="GMH86387.1"/>
    </source>
</evidence>
<feature type="compositionally biased region" description="Polar residues" evidence="1">
    <location>
        <begin position="248"/>
        <end position="259"/>
    </location>
</feature>
<organism evidence="2 3">
    <name type="scientific">Triparma strigata</name>
    <dbReference type="NCBI Taxonomy" id="1606541"/>
    <lineage>
        <taxon>Eukaryota</taxon>
        <taxon>Sar</taxon>
        <taxon>Stramenopiles</taxon>
        <taxon>Ochrophyta</taxon>
        <taxon>Bolidophyceae</taxon>
        <taxon>Parmales</taxon>
        <taxon>Triparmaceae</taxon>
        <taxon>Triparma</taxon>
    </lineage>
</organism>
<feature type="region of interest" description="Disordered" evidence="1">
    <location>
        <begin position="549"/>
        <end position="571"/>
    </location>
</feature>
<dbReference type="OrthoDB" id="159675at2759"/>
<feature type="region of interest" description="Disordered" evidence="1">
    <location>
        <begin position="138"/>
        <end position="157"/>
    </location>
</feature>
<feature type="region of interest" description="Disordered" evidence="1">
    <location>
        <begin position="498"/>
        <end position="518"/>
    </location>
</feature>
<keyword evidence="3" id="KW-1185">Reference proteome</keyword>
<gene>
    <name evidence="2" type="ORF">TrST_g5553</name>
</gene>
<comment type="caution">
    <text evidence="2">The sequence shown here is derived from an EMBL/GenBank/DDBJ whole genome shotgun (WGS) entry which is preliminary data.</text>
</comment>
<evidence type="ECO:0000313" key="3">
    <source>
        <dbReference type="Proteomes" id="UP001165085"/>
    </source>
</evidence>
<feature type="region of interest" description="Disordered" evidence="1">
    <location>
        <begin position="221"/>
        <end position="294"/>
    </location>
</feature>
<name>A0A9W7EPU1_9STRA</name>